<keyword evidence="5" id="KW-0396">Initiation factor</keyword>
<dbReference type="EMBL" id="HAAD01003938">
    <property type="protein sequence ID" value="CDG70170.1"/>
    <property type="molecule type" value="mRNA"/>
</dbReference>
<feature type="compositionally biased region" description="Basic residues" evidence="4">
    <location>
        <begin position="143"/>
        <end position="152"/>
    </location>
</feature>
<dbReference type="Pfam" id="PF05456">
    <property type="entry name" value="eIF_4EBP"/>
    <property type="match status" value="1"/>
</dbReference>
<evidence type="ECO:0000313" key="5">
    <source>
        <dbReference type="EMBL" id="CDG70170.1"/>
    </source>
</evidence>
<keyword evidence="5" id="KW-0648">Protein biosynthesis</keyword>
<organism evidence="5">
    <name type="scientific">Hydra vulgaris</name>
    <name type="common">Hydra</name>
    <name type="synonym">Hydra attenuata</name>
    <dbReference type="NCBI Taxonomy" id="6087"/>
    <lineage>
        <taxon>Eukaryota</taxon>
        <taxon>Metazoa</taxon>
        <taxon>Cnidaria</taxon>
        <taxon>Hydrozoa</taxon>
        <taxon>Hydroidolina</taxon>
        <taxon>Anthoathecata</taxon>
        <taxon>Aplanulata</taxon>
        <taxon>Hydridae</taxon>
        <taxon>Hydra</taxon>
    </lineage>
</organism>
<name>T2ME35_HYDVU</name>
<dbReference type="GO" id="GO:0008190">
    <property type="term" value="F:eukaryotic initiation factor 4E binding"/>
    <property type="evidence" value="ECO:0007669"/>
    <property type="project" value="InterPro"/>
</dbReference>
<proteinExistence type="evidence at transcript level"/>
<dbReference type="GO" id="GO:0005737">
    <property type="term" value="C:cytoplasm"/>
    <property type="evidence" value="ECO:0007669"/>
    <property type="project" value="TreeGrafter"/>
</dbReference>
<evidence type="ECO:0000256" key="2">
    <source>
        <dbReference type="ARBA" id="ARBA00022845"/>
    </source>
</evidence>
<dbReference type="GO" id="GO:0045947">
    <property type="term" value="P:negative regulation of translational initiation"/>
    <property type="evidence" value="ECO:0007669"/>
    <property type="project" value="InterPro"/>
</dbReference>
<comment type="similarity">
    <text evidence="1">Belongs to the eIF4E-binding protein family.</text>
</comment>
<evidence type="ECO:0000256" key="1">
    <source>
        <dbReference type="ARBA" id="ARBA00005480"/>
    </source>
</evidence>
<dbReference type="PANTHER" id="PTHR12669:SF12">
    <property type="entry name" value="EUKARYOTIC TRANSLATION INITIATION FACTOR 4E-BINDING PROTEIN"/>
    <property type="match status" value="1"/>
</dbReference>
<dbReference type="PANTHER" id="PTHR12669">
    <property type="entry name" value="EUKARYOTIC TRANSLATION INITIATION FACTOR 4E-BINDING PROTEIN"/>
    <property type="match status" value="1"/>
</dbReference>
<dbReference type="GO" id="GO:0003743">
    <property type="term" value="F:translation initiation factor activity"/>
    <property type="evidence" value="ECO:0007669"/>
    <property type="project" value="UniProtKB-KW"/>
</dbReference>
<feature type="non-terminal residue" evidence="5">
    <location>
        <position position="1"/>
    </location>
</feature>
<protein>
    <submittedName>
        <fullName evidence="5">Eukaryotic translation initiation factor 4E-binding protein 2</fullName>
    </submittedName>
</protein>
<reference evidence="5" key="1">
    <citation type="journal article" date="2013" name="Genome Biol. Evol.">
        <title>Punctuated emergences of genetic and phenotypic innovations in eumetazoan, bilaterian, euteleostome, and hominidae ancestors.</title>
        <authorList>
            <person name="Wenger Y."/>
            <person name="Galliot B."/>
        </authorList>
    </citation>
    <scope>NUCLEOTIDE SEQUENCE</scope>
    <source>
        <tissue evidence="5">Whole animals</tissue>
    </source>
</reference>
<dbReference type="InterPro" id="IPR008606">
    <property type="entry name" value="EIF4EBP"/>
</dbReference>
<gene>
    <name evidence="5" type="primary">EIF4EBP2</name>
</gene>
<evidence type="ECO:0000256" key="3">
    <source>
        <dbReference type="ARBA" id="ARBA00023193"/>
    </source>
</evidence>
<keyword evidence="3" id="KW-0652">Protein synthesis inhibitor</keyword>
<dbReference type="AlphaFoldDB" id="T2ME35"/>
<sequence length="152" mass="17077">DKTTCICKLLVQPKEALFDIRLKTLLNCNFFKNIFSKMSSNSSSSIPVRRVQITEPQNMPSRYSETPGGTIFSTTPGGTRIIYERKFLLDLKSSPLSRTPTNLPVIPGVTLDDNGKIIEEMEELKEDSVPKTSQLNGDQKKANDKKKFHSEP</sequence>
<keyword evidence="2" id="KW-0810">Translation regulation</keyword>
<feature type="region of interest" description="Disordered" evidence="4">
    <location>
        <begin position="122"/>
        <end position="152"/>
    </location>
</feature>
<dbReference type="OrthoDB" id="426210at2759"/>
<accession>T2ME35</accession>
<evidence type="ECO:0000256" key="4">
    <source>
        <dbReference type="SAM" id="MobiDB-lite"/>
    </source>
</evidence>